<keyword evidence="5" id="KW-1185">Reference proteome</keyword>
<sequence length="319" mass="35953">MKRQGKKRAKGKVSIGLGVILAAILLGVYLIGPIGSSADNDNPAVKKKQAATPQEKKSQKSPTASSNVTGQAGKKNSDKNRKITQKERKKETAHEEVVHKKAINHLKKEHRRKTVYLTFDDGPTLESGHLLDILDRYHAKATFFMIGSNIKAHPKVIKRMVNEGFGVGLHSMSHDANKLYSAAASAPLNEMLKAQEILQNVAAVHSQLIRLPYGSIPYLTIDMRLLLGEQHFKIWDWTVDSEDWSLKDQRYVQKTIRDIQSWDKLGQAPIVLMHDKPETIRHLPKLLTYLNNNGYHTKILANNMAPYTFQCSNRCNSFK</sequence>
<dbReference type="Proteomes" id="UP000076021">
    <property type="component" value="Chromosome"/>
</dbReference>
<gene>
    <name evidence="4" type="ORF">ATY39_11700</name>
</gene>
<dbReference type="OrthoDB" id="258610at2"/>
<dbReference type="CDD" id="cd10944">
    <property type="entry name" value="CE4_SmPgdA_like"/>
    <property type="match status" value="1"/>
</dbReference>
<dbReference type="STRING" id="241244.ATY39_11700"/>
<feature type="transmembrane region" description="Helical" evidence="2">
    <location>
        <begin position="12"/>
        <end position="32"/>
    </location>
</feature>
<feature type="region of interest" description="Disordered" evidence="1">
    <location>
        <begin position="37"/>
        <end position="102"/>
    </location>
</feature>
<keyword evidence="2" id="KW-1133">Transmembrane helix</keyword>
<dbReference type="PANTHER" id="PTHR10587:SF125">
    <property type="entry name" value="POLYSACCHARIDE DEACETYLASE YHEN-RELATED"/>
    <property type="match status" value="1"/>
</dbReference>
<dbReference type="GO" id="GO:0005975">
    <property type="term" value="P:carbohydrate metabolic process"/>
    <property type="evidence" value="ECO:0007669"/>
    <property type="project" value="InterPro"/>
</dbReference>
<evidence type="ECO:0000256" key="1">
    <source>
        <dbReference type="SAM" id="MobiDB-lite"/>
    </source>
</evidence>
<feature type="compositionally biased region" description="Basic and acidic residues" evidence="1">
    <location>
        <begin position="75"/>
        <end position="99"/>
    </location>
</feature>
<evidence type="ECO:0000313" key="4">
    <source>
        <dbReference type="EMBL" id="AMX00029.1"/>
    </source>
</evidence>
<evidence type="ECO:0000313" key="5">
    <source>
        <dbReference type="Proteomes" id="UP000076021"/>
    </source>
</evidence>
<proteinExistence type="predicted"/>
<dbReference type="Pfam" id="PF01522">
    <property type="entry name" value="Polysacc_deac_1"/>
    <property type="match status" value="1"/>
</dbReference>
<keyword evidence="2" id="KW-0472">Membrane</keyword>
<accession>A0A143HE61</accession>
<keyword evidence="2" id="KW-0812">Transmembrane</keyword>
<dbReference type="RefSeq" id="WP_066789979.1">
    <property type="nucleotide sequence ID" value="NZ_CP014806.1"/>
</dbReference>
<dbReference type="PROSITE" id="PS51677">
    <property type="entry name" value="NODB"/>
    <property type="match status" value="1"/>
</dbReference>
<feature type="compositionally biased region" description="Polar residues" evidence="1">
    <location>
        <begin position="60"/>
        <end position="70"/>
    </location>
</feature>
<dbReference type="InterPro" id="IPR002509">
    <property type="entry name" value="NODB_dom"/>
</dbReference>
<dbReference type="Gene3D" id="3.20.20.370">
    <property type="entry name" value="Glycoside hydrolase/deacetylase"/>
    <property type="match status" value="1"/>
</dbReference>
<evidence type="ECO:0000259" key="3">
    <source>
        <dbReference type="PROSITE" id="PS51677"/>
    </source>
</evidence>
<dbReference type="KEGG" id="rst:ATY39_11700"/>
<dbReference type="EMBL" id="CP014806">
    <property type="protein sequence ID" value="AMX00029.1"/>
    <property type="molecule type" value="Genomic_DNA"/>
</dbReference>
<name>A0A143HE61_9BACL</name>
<dbReference type="GO" id="GO:0016810">
    <property type="term" value="F:hydrolase activity, acting on carbon-nitrogen (but not peptide) bonds"/>
    <property type="evidence" value="ECO:0007669"/>
    <property type="project" value="InterPro"/>
</dbReference>
<dbReference type="InterPro" id="IPR011330">
    <property type="entry name" value="Glyco_hydro/deAcase_b/a-brl"/>
</dbReference>
<dbReference type="SUPFAM" id="SSF88713">
    <property type="entry name" value="Glycoside hydrolase/deacetylase"/>
    <property type="match status" value="1"/>
</dbReference>
<reference evidence="4 5" key="1">
    <citation type="journal article" date="2016" name="Genome Announc.">
        <title>Whole-Genome Sequence of Rummeliibacillus stabekisii Strain PP9 Isolated from Antarctic Soil.</title>
        <authorList>
            <person name="da Mota F.F."/>
            <person name="Vollu R.E."/>
            <person name="Jurelevicius D."/>
            <person name="Seldin L."/>
        </authorList>
    </citation>
    <scope>NUCLEOTIDE SEQUENCE [LARGE SCALE GENOMIC DNA]</scope>
    <source>
        <strain evidence="4 5">PP9</strain>
    </source>
</reference>
<reference evidence="5" key="2">
    <citation type="submission" date="2016-03" db="EMBL/GenBank/DDBJ databases">
        <authorList>
            <person name="Ploux O."/>
        </authorList>
    </citation>
    <scope>NUCLEOTIDE SEQUENCE [LARGE SCALE GENOMIC DNA]</scope>
    <source>
        <strain evidence="5">PP9</strain>
    </source>
</reference>
<dbReference type="PANTHER" id="PTHR10587">
    <property type="entry name" value="GLYCOSYL TRANSFERASE-RELATED"/>
    <property type="match status" value="1"/>
</dbReference>
<dbReference type="InterPro" id="IPR050248">
    <property type="entry name" value="Polysacc_deacetylase_ArnD"/>
</dbReference>
<dbReference type="AlphaFoldDB" id="A0A143HE61"/>
<organism evidence="4 5">
    <name type="scientific">Rummeliibacillus stabekisii</name>
    <dbReference type="NCBI Taxonomy" id="241244"/>
    <lineage>
        <taxon>Bacteria</taxon>
        <taxon>Bacillati</taxon>
        <taxon>Bacillota</taxon>
        <taxon>Bacilli</taxon>
        <taxon>Bacillales</taxon>
        <taxon>Caryophanaceae</taxon>
        <taxon>Rummeliibacillus</taxon>
    </lineage>
</organism>
<protein>
    <recommendedName>
        <fullName evidence="3">NodB homology domain-containing protein</fullName>
    </recommendedName>
</protein>
<evidence type="ECO:0000256" key="2">
    <source>
        <dbReference type="SAM" id="Phobius"/>
    </source>
</evidence>
<feature type="domain" description="NodB homology" evidence="3">
    <location>
        <begin position="113"/>
        <end position="298"/>
    </location>
</feature>